<organism evidence="1 2">
    <name type="scientific">Lacibacterium aquatile</name>
    <dbReference type="NCBI Taxonomy" id="1168082"/>
    <lineage>
        <taxon>Bacteria</taxon>
        <taxon>Pseudomonadati</taxon>
        <taxon>Pseudomonadota</taxon>
        <taxon>Alphaproteobacteria</taxon>
        <taxon>Rhodospirillales</taxon>
        <taxon>Rhodospirillaceae</taxon>
    </lineage>
</organism>
<gene>
    <name evidence="1" type="ORF">ACFSM5_16840</name>
</gene>
<dbReference type="Gene3D" id="3.40.1440.10">
    <property type="entry name" value="GIY-YIG endonuclease"/>
    <property type="match status" value="1"/>
</dbReference>
<dbReference type="CDD" id="cd10451">
    <property type="entry name" value="GIY-YIG_LuxR_like"/>
    <property type="match status" value="1"/>
</dbReference>
<reference evidence="2" key="1">
    <citation type="journal article" date="2019" name="Int. J. Syst. Evol. Microbiol.">
        <title>The Global Catalogue of Microorganisms (GCM) 10K type strain sequencing project: providing services to taxonomists for standard genome sequencing and annotation.</title>
        <authorList>
            <consortium name="The Broad Institute Genomics Platform"/>
            <consortium name="The Broad Institute Genome Sequencing Center for Infectious Disease"/>
            <person name="Wu L."/>
            <person name="Ma J."/>
        </authorList>
    </citation>
    <scope>NUCLEOTIDE SEQUENCE [LARGE SCALE GENOMIC DNA]</scope>
    <source>
        <strain evidence="2">CGMCC 1.19062</strain>
    </source>
</reference>
<proteinExistence type="predicted"/>
<dbReference type="EMBL" id="JBHUIP010000013">
    <property type="protein sequence ID" value="MFD2264575.1"/>
    <property type="molecule type" value="Genomic_DNA"/>
</dbReference>
<accession>A0ABW5DUQ0</accession>
<protein>
    <submittedName>
        <fullName evidence="1">GIY-YIG nuclease family protein</fullName>
    </submittedName>
</protein>
<comment type="caution">
    <text evidence="1">The sequence shown here is derived from an EMBL/GenBank/DDBJ whole genome shotgun (WGS) entry which is preliminary data.</text>
</comment>
<sequence length="111" mass="12406">MMKGEERQAAVADYKERKSAGAGIYAVRCPNTGEVWVGRAPNVDAIRNRIWFSLRQGAAKPASLQAAWNRNGEGGLTLDILERIDPEELSPQRRLKDRLAFWAAELRAEVV</sequence>
<dbReference type="InterPro" id="IPR035901">
    <property type="entry name" value="GIY-YIG_endonuc_sf"/>
</dbReference>
<dbReference type="Proteomes" id="UP001597295">
    <property type="component" value="Unassembled WGS sequence"/>
</dbReference>
<evidence type="ECO:0000313" key="1">
    <source>
        <dbReference type="EMBL" id="MFD2264575.1"/>
    </source>
</evidence>
<keyword evidence="2" id="KW-1185">Reference proteome</keyword>
<name>A0ABW5DUQ0_9PROT</name>
<evidence type="ECO:0000313" key="2">
    <source>
        <dbReference type="Proteomes" id="UP001597295"/>
    </source>
</evidence>